<dbReference type="Pfam" id="PF04564">
    <property type="entry name" value="U-box"/>
    <property type="match status" value="1"/>
</dbReference>
<dbReference type="InterPro" id="IPR013083">
    <property type="entry name" value="Znf_RING/FYVE/PHD"/>
</dbReference>
<evidence type="ECO:0000256" key="2">
    <source>
        <dbReference type="ARBA" id="ARBA00023043"/>
    </source>
</evidence>
<dbReference type="SUPFAM" id="SSF48403">
    <property type="entry name" value="Ankyrin repeat"/>
    <property type="match status" value="1"/>
</dbReference>
<evidence type="ECO:0000259" key="3">
    <source>
        <dbReference type="PROSITE" id="PS51698"/>
    </source>
</evidence>
<dbReference type="InterPro" id="IPR003613">
    <property type="entry name" value="Ubox_domain"/>
</dbReference>
<sequence length="336" mass="39335">MEKNSLLTYIKCPITNLIFCEPVIAEDGYFYEAMSLKVHLYKNDISPVTGEKMGKIILSAKNMKVLVNDFLEKNPEYKKDQFLVKKPFYLFGKDFFESIKNKNYEDITKYIDIILNAEFGKETLFEQVCKTCPDDIIKYVIDNSIDYDTYDKRKLKPLHIACKYASIDVISYMMNKKVNLDSEDLNGEPPMSYLILYRTPDVYKPIIQEFIKMNVNVNAMNNNGFMTAHYIISRGDLDILKLFVQNDLNLTNVNKKVGNMNLLQFAFKESPNEELIKYLISLNVNLDVDIDPKTSCEQLIYMNRHLEKRQKQYIVLQYLTKILKKPVIVEDFIDKI</sequence>
<keyword evidence="1" id="KW-0677">Repeat</keyword>
<organism evidence="4">
    <name type="scientific">Klosneuvirus KNV1</name>
    <dbReference type="NCBI Taxonomy" id="1977640"/>
    <lineage>
        <taxon>Viruses</taxon>
        <taxon>Varidnaviria</taxon>
        <taxon>Bamfordvirae</taxon>
        <taxon>Nucleocytoviricota</taxon>
        <taxon>Megaviricetes</taxon>
        <taxon>Imitervirales</taxon>
        <taxon>Mimiviridae</taxon>
        <taxon>Klosneuvirinae</taxon>
        <taxon>Klosneuvirus</taxon>
    </lineage>
</organism>
<evidence type="ECO:0000313" key="4">
    <source>
        <dbReference type="EMBL" id="ARF12427.1"/>
    </source>
</evidence>
<proteinExistence type="predicted"/>
<dbReference type="InterPro" id="IPR002110">
    <property type="entry name" value="Ankyrin_rpt"/>
</dbReference>
<dbReference type="PROSITE" id="PS51698">
    <property type="entry name" value="U_BOX"/>
    <property type="match status" value="1"/>
</dbReference>
<dbReference type="SMART" id="SM00248">
    <property type="entry name" value="ANK"/>
    <property type="match status" value="4"/>
</dbReference>
<name>A0A1V0SL22_9VIRU</name>
<dbReference type="GO" id="GO:0004842">
    <property type="term" value="F:ubiquitin-protein transferase activity"/>
    <property type="evidence" value="ECO:0007669"/>
    <property type="project" value="InterPro"/>
</dbReference>
<dbReference type="PANTHER" id="PTHR24198:SF165">
    <property type="entry name" value="ANKYRIN REPEAT-CONTAINING PROTEIN-RELATED"/>
    <property type="match status" value="1"/>
</dbReference>
<accession>A0A1V0SL22</accession>
<feature type="domain" description="U-box" evidence="3">
    <location>
        <begin position="5"/>
        <end position="77"/>
    </location>
</feature>
<keyword evidence="2" id="KW-0040">ANK repeat</keyword>
<reference evidence="4" key="1">
    <citation type="journal article" date="2017" name="Science">
        <title>Giant viruses with an expanded complement of translation system components.</title>
        <authorList>
            <person name="Schulz F."/>
            <person name="Yutin N."/>
            <person name="Ivanova N.N."/>
            <person name="Ortega D.R."/>
            <person name="Lee T.K."/>
            <person name="Vierheilig J."/>
            <person name="Daims H."/>
            <person name="Horn M."/>
            <person name="Wagner M."/>
            <person name="Jensen G.J."/>
            <person name="Kyrpides N.C."/>
            <person name="Koonin E.V."/>
            <person name="Woyke T."/>
        </authorList>
    </citation>
    <scope>NUCLEOTIDE SEQUENCE</scope>
    <source>
        <strain evidence="4">KNV1</strain>
    </source>
</reference>
<dbReference type="Gene3D" id="1.25.40.20">
    <property type="entry name" value="Ankyrin repeat-containing domain"/>
    <property type="match status" value="1"/>
</dbReference>
<dbReference type="Pfam" id="PF12796">
    <property type="entry name" value="Ank_2"/>
    <property type="match status" value="1"/>
</dbReference>
<dbReference type="EMBL" id="KY684112">
    <property type="protein sequence ID" value="ARF12427.1"/>
    <property type="molecule type" value="Genomic_DNA"/>
</dbReference>
<dbReference type="InterPro" id="IPR036770">
    <property type="entry name" value="Ankyrin_rpt-contain_sf"/>
</dbReference>
<dbReference type="SUPFAM" id="SSF57850">
    <property type="entry name" value="RING/U-box"/>
    <property type="match status" value="1"/>
</dbReference>
<gene>
    <name evidence="4" type="ORF">Klosneuvirus_5_97</name>
</gene>
<dbReference type="GO" id="GO:0016567">
    <property type="term" value="P:protein ubiquitination"/>
    <property type="evidence" value="ECO:0007669"/>
    <property type="project" value="InterPro"/>
</dbReference>
<dbReference type="PANTHER" id="PTHR24198">
    <property type="entry name" value="ANKYRIN REPEAT AND PROTEIN KINASE DOMAIN-CONTAINING PROTEIN"/>
    <property type="match status" value="1"/>
</dbReference>
<protein>
    <submittedName>
        <fullName evidence="4">Ankyrin repeat protein</fullName>
    </submittedName>
</protein>
<evidence type="ECO:0000256" key="1">
    <source>
        <dbReference type="ARBA" id="ARBA00022737"/>
    </source>
</evidence>
<dbReference type="Gene3D" id="3.30.40.10">
    <property type="entry name" value="Zinc/RING finger domain, C3HC4 (zinc finger)"/>
    <property type="match status" value="1"/>
</dbReference>
<dbReference type="SMART" id="SM00504">
    <property type="entry name" value="Ubox"/>
    <property type="match status" value="1"/>
</dbReference>